<name>A0A0F6W1L8_9BACT</name>
<reference evidence="2 3" key="1">
    <citation type="submission" date="2015-03" db="EMBL/GenBank/DDBJ databases">
        <title>Genome assembly of Sandaracinus amylolyticus DSM 53668.</title>
        <authorList>
            <person name="Sharma G."/>
            <person name="Subramanian S."/>
        </authorList>
    </citation>
    <scope>NUCLEOTIDE SEQUENCE [LARGE SCALE GENOMIC DNA]</scope>
    <source>
        <strain evidence="2 3">DSM 53668</strain>
    </source>
</reference>
<dbReference type="AlphaFoldDB" id="A0A0F6W1L8"/>
<dbReference type="InterPro" id="IPR001279">
    <property type="entry name" value="Metallo-B-lactamas"/>
</dbReference>
<dbReference type="InterPro" id="IPR036866">
    <property type="entry name" value="RibonucZ/Hydroxyglut_hydro"/>
</dbReference>
<dbReference type="SMART" id="SM00849">
    <property type="entry name" value="Lactamase_B"/>
    <property type="match status" value="1"/>
</dbReference>
<gene>
    <name evidence="2" type="ORF">DB32_002082</name>
</gene>
<dbReference type="STRING" id="927083.DB32_002082"/>
<feature type="domain" description="Metallo-beta-lactamase" evidence="1">
    <location>
        <begin position="20"/>
        <end position="201"/>
    </location>
</feature>
<sequence length="275" mass="30583">MDLDRADGVGTFVSVPRGFHTRSYWIEGPEGVVVIDTQFMPSEAERMLDTVERETGKRVVLAIVLHANPDKFNGAEVMRRRGVRVVTSEQVRARVPEVDALRRRWFYERYAPDYPSAMPELDAFGDATTEIHAAGLTLRAHVLGAGCSDAHVVIDWNGHVFTGDLIAHRAHAWLELGHVDAWLARLDEIEALRPRRVHPGRGESGGVERIDAQRAYLEHVRALTREASPVVPAPEGAIDALRARIEASYPGYAYPVFLRVGLPAVWTAVALERAE</sequence>
<protein>
    <recommendedName>
        <fullName evidence="1">Metallo-beta-lactamase domain-containing protein</fullName>
    </recommendedName>
</protein>
<dbReference type="Pfam" id="PF00753">
    <property type="entry name" value="Lactamase_B"/>
    <property type="match status" value="1"/>
</dbReference>
<organism evidence="2 3">
    <name type="scientific">Sandaracinus amylolyticus</name>
    <dbReference type="NCBI Taxonomy" id="927083"/>
    <lineage>
        <taxon>Bacteria</taxon>
        <taxon>Pseudomonadati</taxon>
        <taxon>Myxococcota</taxon>
        <taxon>Polyangia</taxon>
        <taxon>Polyangiales</taxon>
        <taxon>Sandaracinaceae</taxon>
        <taxon>Sandaracinus</taxon>
    </lineage>
</organism>
<evidence type="ECO:0000259" key="1">
    <source>
        <dbReference type="SMART" id="SM00849"/>
    </source>
</evidence>
<accession>A0A0F6W1L8</accession>
<dbReference type="Proteomes" id="UP000034883">
    <property type="component" value="Chromosome"/>
</dbReference>
<dbReference type="Gene3D" id="3.60.15.10">
    <property type="entry name" value="Ribonuclease Z/Hydroxyacylglutathione hydrolase-like"/>
    <property type="match status" value="1"/>
</dbReference>
<dbReference type="EMBL" id="CP011125">
    <property type="protein sequence ID" value="AKF04933.1"/>
    <property type="molecule type" value="Genomic_DNA"/>
</dbReference>
<dbReference type="SUPFAM" id="SSF56281">
    <property type="entry name" value="Metallo-hydrolase/oxidoreductase"/>
    <property type="match status" value="1"/>
</dbReference>
<evidence type="ECO:0000313" key="2">
    <source>
        <dbReference type="EMBL" id="AKF04933.1"/>
    </source>
</evidence>
<dbReference type="KEGG" id="samy:DB32_002082"/>
<evidence type="ECO:0000313" key="3">
    <source>
        <dbReference type="Proteomes" id="UP000034883"/>
    </source>
</evidence>
<keyword evidence="3" id="KW-1185">Reference proteome</keyword>
<proteinExistence type="predicted"/>